<comment type="caution">
    <text evidence="1">The sequence shown here is derived from an EMBL/GenBank/DDBJ whole genome shotgun (WGS) entry which is preliminary data.</text>
</comment>
<reference evidence="1 2" key="1">
    <citation type="submission" date="2019-05" db="EMBL/GenBank/DDBJ databases">
        <title>Another draft genome of Portunus trituberculatus and its Hox gene families provides insights of decapod evolution.</title>
        <authorList>
            <person name="Jeong J.-H."/>
            <person name="Song I."/>
            <person name="Kim S."/>
            <person name="Choi T."/>
            <person name="Kim D."/>
            <person name="Ryu S."/>
            <person name="Kim W."/>
        </authorList>
    </citation>
    <scope>NUCLEOTIDE SEQUENCE [LARGE SCALE GENOMIC DNA]</scope>
    <source>
        <tissue evidence="1">Muscle</tissue>
    </source>
</reference>
<evidence type="ECO:0000313" key="1">
    <source>
        <dbReference type="EMBL" id="MPC82839.1"/>
    </source>
</evidence>
<dbReference type="Proteomes" id="UP000324222">
    <property type="component" value="Unassembled WGS sequence"/>
</dbReference>
<dbReference type="AlphaFoldDB" id="A0A5B7ILL4"/>
<sequence>MRNCALALLYREPMARWSGEAAGRRFTSSNKMRNRHLDQSLWNAVAEQRRKGSRYCPIPSDTTLGNRVAASAGRQKISFFV</sequence>
<proteinExistence type="predicted"/>
<protein>
    <submittedName>
        <fullName evidence="1">Uncharacterized protein</fullName>
    </submittedName>
</protein>
<gene>
    <name evidence="1" type="ORF">E2C01_077525</name>
</gene>
<evidence type="ECO:0000313" key="2">
    <source>
        <dbReference type="Proteomes" id="UP000324222"/>
    </source>
</evidence>
<keyword evidence="2" id="KW-1185">Reference proteome</keyword>
<dbReference type="EMBL" id="VSRR010060888">
    <property type="protein sequence ID" value="MPC82839.1"/>
    <property type="molecule type" value="Genomic_DNA"/>
</dbReference>
<name>A0A5B7ILL4_PORTR</name>
<organism evidence="1 2">
    <name type="scientific">Portunus trituberculatus</name>
    <name type="common">Swimming crab</name>
    <name type="synonym">Neptunus trituberculatus</name>
    <dbReference type="NCBI Taxonomy" id="210409"/>
    <lineage>
        <taxon>Eukaryota</taxon>
        <taxon>Metazoa</taxon>
        <taxon>Ecdysozoa</taxon>
        <taxon>Arthropoda</taxon>
        <taxon>Crustacea</taxon>
        <taxon>Multicrustacea</taxon>
        <taxon>Malacostraca</taxon>
        <taxon>Eumalacostraca</taxon>
        <taxon>Eucarida</taxon>
        <taxon>Decapoda</taxon>
        <taxon>Pleocyemata</taxon>
        <taxon>Brachyura</taxon>
        <taxon>Eubrachyura</taxon>
        <taxon>Portunoidea</taxon>
        <taxon>Portunidae</taxon>
        <taxon>Portuninae</taxon>
        <taxon>Portunus</taxon>
    </lineage>
</organism>
<accession>A0A5B7ILL4</accession>